<dbReference type="AlphaFoldDB" id="A0AAF0Q2D4"/>
<evidence type="ECO:0000313" key="1">
    <source>
        <dbReference type="EMBL" id="WMV13560.1"/>
    </source>
</evidence>
<dbReference type="SUPFAM" id="SSF53098">
    <property type="entry name" value="Ribonuclease H-like"/>
    <property type="match status" value="1"/>
</dbReference>
<gene>
    <name evidence="1" type="ORF">MTR67_006945</name>
</gene>
<dbReference type="Gene3D" id="3.30.420.10">
    <property type="entry name" value="Ribonuclease H-like superfamily/Ribonuclease H"/>
    <property type="match status" value="1"/>
</dbReference>
<keyword evidence="2" id="KW-1185">Reference proteome</keyword>
<dbReference type="EMBL" id="CP133613">
    <property type="protein sequence ID" value="WMV13560.1"/>
    <property type="molecule type" value="Genomic_DNA"/>
</dbReference>
<dbReference type="Proteomes" id="UP001234989">
    <property type="component" value="Chromosome 2"/>
</dbReference>
<sequence>MVKRNAPSKLKDKLRACVIDFKGNWDDNLPLIEFSYNNSYHSSIAITPFEELYGTRCRSPVGWFEVGAFALLGPKKCIGDPVSIPPLEGLGQNENLSYKEVPVEILDRQVKKLRNKEVASVKVLWRNHLVEGATWEAEVDMKSCYPHLFPPTPSQS</sequence>
<accession>A0AAF0Q2D4</accession>
<dbReference type="InterPro" id="IPR012337">
    <property type="entry name" value="RNaseH-like_sf"/>
</dbReference>
<dbReference type="InterPro" id="IPR036397">
    <property type="entry name" value="RNaseH_sf"/>
</dbReference>
<protein>
    <submittedName>
        <fullName evidence="1">Uncharacterized protein</fullName>
    </submittedName>
</protein>
<organism evidence="1 2">
    <name type="scientific">Solanum verrucosum</name>
    <dbReference type="NCBI Taxonomy" id="315347"/>
    <lineage>
        <taxon>Eukaryota</taxon>
        <taxon>Viridiplantae</taxon>
        <taxon>Streptophyta</taxon>
        <taxon>Embryophyta</taxon>
        <taxon>Tracheophyta</taxon>
        <taxon>Spermatophyta</taxon>
        <taxon>Magnoliopsida</taxon>
        <taxon>eudicotyledons</taxon>
        <taxon>Gunneridae</taxon>
        <taxon>Pentapetalae</taxon>
        <taxon>asterids</taxon>
        <taxon>lamiids</taxon>
        <taxon>Solanales</taxon>
        <taxon>Solanaceae</taxon>
        <taxon>Solanoideae</taxon>
        <taxon>Solaneae</taxon>
        <taxon>Solanum</taxon>
    </lineage>
</organism>
<proteinExistence type="predicted"/>
<reference evidence="1" key="1">
    <citation type="submission" date="2023-08" db="EMBL/GenBank/DDBJ databases">
        <title>A de novo genome assembly of Solanum verrucosum Schlechtendal, a Mexican diploid species geographically isolated from the other diploid A-genome species in potato relatives.</title>
        <authorList>
            <person name="Hosaka K."/>
        </authorList>
    </citation>
    <scope>NUCLEOTIDE SEQUENCE</scope>
    <source>
        <tissue evidence="1">Young leaves</tissue>
    </source>
</reference>
<evidence type="ECO:0000313" key="2">
    <source>
        <dbReference type="Proteomes" id="UP001234989"/>
    </source>
</evidence>
<name>A0AAF0Q2D4_SOLVR</name>
<dbReference type="GO" id="GO:0003676">
    <property type="term" value="F:nucleic acid binding"/>
    <property type="evidence" value="ECO:0007669"/>
    <property type="project" value="InterPro"/>
</dbReference>
<dbReference type="PANTHER" id="PTHR46148">
    <property type="entry name" value="CHROMO DOMAIN-CONTAINING PROTEIN"/>
    <property type="match status" value="1"/>
</dbReference>
<dbReference type="PANTHER" id="PTHR46148:SF60">
    <property type="entry name" value="CHROMO DOMAIN-CONTAINING PROTEIN"/>
    <property type="match status" value="1"/>
</dbReference>